<dbReference type="PROSITE" id="PS50071">
    <property type="entry name" value="HOMEOBOX_2"/>
    <property type="match status" value="1"/>
</dbReference>
<keyword evidence="3 8" id="KW-0238">DNA-binding</keyword>
<reference evidence="12" key="1">
    <citation type="submission" date="2023-06" db="EMBL/GenBank/DDBJ databases">
        <title>Reference genome for the Northern bat (Eptesicus nilssonii), a most northern bat species.</title>
        <authorList>
            <person name="Laine V.N."/>
            <person name="Pulliainen A.T."/>
            <person name="Lilley T.M."/>
        </authorList>
    </citation>
    <scope>NUCLEOTIDE SEQUENCE</scope>
    <source>
        <strain evidence="12">BLF_Eptnil</strain>
        <tissue evidence="12">Kidney</tissue>
    </source>
</reference>
<dbReference type="Pfam" id="PF00046">
    <property type="entry name" value="Homeodomain"/>
    <property type="match status" value="1"/>
</dbReference>
<organism evidence="12 13">
    <name type="scientific">Cnephaeus nilssonii</name>
    <name type="common">Northern bat</name>
    <name type="synonym">Eptesicus nilssonii</name>
    <dbReference type="NCBI Taxonomy" id="3371016"/>
    <lineage>
        <taxon>Eukaryota</taxon>
        <taxon>Metazoa</taxon>
        <taxon>Chordata</taxon>
        <taxon>Craniata</taxon>
        <taxon>Vertebrata</taxon>
        <taxon>Euteleostomi</taxon>
        <taxon>Mammalia</taxon>
        <taxon>Eutheria</taxon>
        <taxon>Laurasiatheria</taxon>
        <taxon>Chiroptera</taxon>
        <taxon>Yangochiroptera</taxon>
        <taxon>Vespertilionidae</taxon>
        <taxon>Cnephaeus</taxon>
    </lineage>
</organism>
<dbReference type="InterPro" id="IPR009057">
    <property type="entry name" value="Homeodomain-like_sf"/>
</dbReference>
<dbReference type="PRINTS" id="PR00024">
    <property type="entry name" value="HOMEOBOX"/>
</dbReference>
<evidence type="ECO:0000256" key="8">
    <source>
        <dbReference type="PROSITE-ProRule" id="PRU00108"/>
    </source>
</evidence>
<keyword evidence="6 8" id="KW-0539">Nucleus</keyword>
<dbReference type="InterPro" id="IPR052145">
    <property type="entry name" value="Mediator/Homeobox_domain"/>
</dbReference>
<sequence length="587" mass="62263">MGARGLGGGGAGPARRGEPAVAVTSREGVGAARQQPDYKRTRRAAAGVARIASPPPPAPAPSLPPPPPPPPPPPLVAATSAAASAPQLYQKVQKLRSGAPSRARHPPGEPRGRSRARGRLGFAVAAPATSAAAAAAWCQAGSRPGRQRQRQRLQGSPPVACVSSARAPRAAAAAAPHARAPGLRTNFSSLALLGRLRSGGVAWTSCRNDNNGRGQRVEFWNRHDSVQRQFGQPRHDEWRFPPAGEARTADFRSQATPSPCSEIDTVGTAPSSPISVTMEPPEPHLAADGPQHLHHLHHSQPPPPPAAAPAQTFAAAAAAAAAPPAQQLGSAASAPRTSTSSFLIKDILGDSKPLAACAPYSTSVSSPHHTPKQEGAAAHESFRPKLEQEDGKAKLDKREDAQSDIKCHGTKEEGDREITSSRESPPVRAKKPRKARTAFSDHQLNQLERSFERQKYLSVQDRMDLAASLNLTDTQVKTWYQNRRTKWKRQTAVGLELLAEAGNYSALQRMFPSPYFYHPSLLGSMDSTTAAAAAAAMYSSMYRTPPAPHPQLQRPLVPRVLIHGLGPGGQPALNPLSNPMPGTPHPR</sequence>
<evidence type="ECO:0000256" key="1">
    <source>
        <dbReference type="ARBA" id="ARBA00004123"/>
    </source>
</evidence>
<dbReference type="SMART" id="SM00389">
    <property type="entry name" value="HOX"/>
    <property type="match status" value="1"/>
</dbReference>
<keyword evidence="2" id="KW-0805">Transcription regulation</keyword>
<feature type="region of interest" description="Disordered" evidence="10">
    <location>
        <begin position="1"/>
        <end position="118"/>
    </location>
</feature>
<dbReference type="GO" id="GO:0000981">
    <property type="term" value="F:DNA-binding transcription factor activity, RNA polymerase II-specific"/>
    <property type="evidence" value="ECO:0007669"/>
    <property type="project" value="InterPro"/>
</dbReference>
<dbReference type="Proteomes" id="UP001177744">
    <property type="component" value="Unassembled WGS sequence"/>
</dbReference>
<feature type="compositionally biased region" description="Gly residues" evidence="10">
    <location>
        <begin position="1"/>
        <end position="12"/>
    </location>
</feature>
<dbReference type="PANTHER" id="PTHR24330">
    <property type="entry name" value="HOMEOBOX PROTEIN BARH-LIKE"/>
    <property type="match status" value="1"/>
</dbReference>
<evidence type="ECO:0000256" key="3">
    <source>
        <dbReference type="ARBA" id="ARBA00023125"/>
    </source>
</evidence>
<dbReference type="GO" id="GO:0000977">
    <property type="term" value="F:RNA polymerase II transcription regulatory region sequence-specific DNA binding"/>
    <property type="evidence" value="ECO:0007669"/>
    <property type="project" value="TreeGrafter"/>
</dbReference>
<dbReference type="Gene3D" id="1.10.10.60">
    <property type="entry name" value="Homeodomain-like"/>
    <property type="match status" value="1"/>
</dbReference>
<evidence type="ECO:0000259" key="11">
    <source>
        <dbReference type="PROSITE" id="PS50071"/>
    </source>
</evidence>
<dbReference type="GO" id="GO:0005634">
    <property type="term" value="C:nucleus"/>
    <property type="evidence" value="ECO:0007669"/>
    <property type="project" value="UniProtKB-SubCell"/>
</dbReference>
<dbReference type="InterPro" id="IPR001356">
    <property type="entry name" value="HD"/>
</dbReference>
<dbReference type="SUPFAM" id="SSF46689">
    <property type="entry name" value="Homeodomain-like"/>
    <property type="match status" value="1"/>
</dbReference>
<comment type="subcellular location">
    <subcellularLocation>
        <location evidence="1 8 9">Nucleus</location>
    </subcellularLocation>
</comment>
<evidence type="ECO:0000256" key="10">
    <source>
        <dbReference type="SAM" id="MobiDB-lite"/>
    </source>
</evidence>
<dbReference type="PANTHER" id="PTHR24330:SF4">
    <property type="entry name" value="BARH-LIKE 2 HOMEOBOX PROTEIN"/>
    <property type="match status" value="1"/>
</dbReference>
<accession>A0AA40HYQ0</accession>
<keyword evidence="5" id="KW-0804">Transcription</keyword>
<comment type="similarity">
    <text evidence="7">Belongs to the BAR homeobox family.</text>
</comment>
<feature type="DNA-binding region" description="Homeobox" evidence="8">
    <location>
        <begin position="432"/>
        <end position="491"/>
    </location>
</feature>
<comment type="caution">
    <text evidence="12">The sequence shown here is derived from an EMBL/GenBank/DDBJ whole genome shotgun (WGS) entry which is preliminary data.</text>
</comment>
<feature type="compositionally biased region" description="Low complexity" evidence="10">
    <location>
        <begin position="76"/>
        <end position="86"/>
    </location>
</feature>
<dbReference type="PROSITE" id="PS00027">
    <property type="entry name" value="HOMEOBOX_1"/>
    <property type="match status" value="1"/>
</dbReference>
<feature type="compositionally biased region" description="Low complexity" evidence="10">
    <location>
        <begin position="308"/>
        <end position="321"/>
    </location>
</feature>
<feature type="region of interest" description="Disordered" evidence="10">
    <location>
        <begin position="567"/>
        <end position="587"/>
    </location>
</feature>
<evidence type="ECO:0000313" key="13">
    <source>
        <dbReference type="Proteomes" id="UP001177744"/>
    </source>
</evidence>
<evidence type="ECO:0000256" key="6">
    <source>
        <dbReference type="ARBA" id="ARBA00023242"/>
    </source>
</evidence>
<dbReference type="EMBL" id="JAULJE010000008">
    <property type="protein sequence ID" value="KAK1339806.1"/>
    <property type="molecule type" value="Genomic_DNA"/>
</dbReference>
<keyword evidence="4 8" id="KW-0371">Homeobox</keyword>
<proteinExistence type="inferred from homology"/>
<dbReference type="FunFam" id="1.10.10.60:FF:000097">
    <property type="entry name" value="barH-like 2 homeobox protein-like"/>
    <property type="match status" value="1"/>
</dbReference>
<evidence type="ECO:0000313" key="12">
    <source>
        <dbReference type="EMBL" id="KAK1339806.1"/>
    </source>
</evidence>
<feature type="domain" description="Homeobox" evidence="11">
    <location>
        <begin position="430"/>
        <end position="490"/>
    </location>
</feature>
<dbReference type="CDD" id="cd00086">
    <property type="entry name" value="homeodomain"/>
    <property type="match status" value="1"/>
</dbReference>
<evidence type="ECO:0000256" key="7">
    <source>
        <dbReference type="ARBA" id="ARBA00038196"/>
    </source>
</evidence>
<feature type="compositionally biased region" description="Pro residues" evidence="10">
    <location>
        <begin position="53"/>
        <end position="75"/>
    </location>
</feature>
<name>A0AA40HYQ0_CNENI</name>
<dbReference type="InterPro" id="IPR017970">
    <property type="entry name" value="Homeobox_CS"/>
</dbReference>
<dbReference type="AlphaFoldDB" id="A0AA40HYQ0"/>
<evidence type="ECO:0000256" key="4">
    <source>
        <dbReference type="ARBA" id="ARBA00023155"/>
    </source>
</evidence>
<feature type="region of interest" description="Disordered" evidence="10">
    <location>
        <begin position="360"/>
        <end position="440"/>
    </location>
</feature>
<evidence type="ECO:0000256" key="9">
    <source>
        <dbReference type="RuleBase" id="RU000682"/>
    </source>
</evidence>
<feature type="compositionally biased region" description="Basic and acidic residues" evidence="10">
    <location>
        <begin position="380"/>
        <end position="420"/>
    </location>
</feature>
<protein>
    <recommendedName>
        <fullName evidence="11">Homeobox domain-containing protein</fullName>
    </recommendedName>
</protein>
<gene>
    <name evidence="12" type="ORF">QTO34_018363</name>
</gene>
<keyword evidence="13" id="KW-1185">Reference proteome</keyword>
<dbReference type="InterPro" id="IPR020479">
    <property type="entry name" value="HD_metazoa"/>
</dbReference>
<feature type="region of interest" description="Disordered" evidence="10">
    <location>
        <begin position="253"/>
        <end position="321"/>
    </location>
</feature>
<evidence type="ECO:0000256" key="2">
    <source>
        <dbReference type="ARBA" id="ARBA00023015"/>
    </source>
</evidence>
<evidence type="ECO:0000256" key="5">
    <source>
        <dbReference type="ARBA" id="ARBA00023163"/>
    </source>
</evidence>